<dbReference type="PaxDb" id="4113-PGSC0003DMT400088366"/>
<evidence type="ECO:0000256" key="3">
    <source>
        <dbReference type="ARBA" id="ARBA00022801"/>
    </source>
</evidence>
<dbReference type="EnsemblPlants" id="PGSC0003DMT400088366">
    <property type="protein sequence ID" value="PGSC0003DMT400088366"/>
    <property type="gene ID" value="PGSC0003DMG400037937"/>
</dbReference>
<evidence type="ECO:0000313" key="5">
    <source>
        <dbReference type="EnsemblPlants" id="PGSC0003DMT400088366"/>
    </source>
</evidence>
<reference evidence="6" key="1">
    <citation type="journal article" date="2011" name="Nature">
        <title>Genome sequence and analysis of the tuber crop potato.</title>
        <authorList>
            <consortium name="The Potato Genome Sequencing Consortium"/>
        </authorList>
    </citation>
    <scope>NUCLEOTIDE SEQUENCE [LARGE SCALE GENOMIC DNA]</scope>
    <source>
        <strain evidence="6">cv. DM1-3 516 R44</strain>
    </source>
</reference>
<name>M1DFT8_SOLTU</name>
<feature type="domain" description="Ubiquitin-like protease family profile" evidence="4">
    <location>
        <begin position="91"/>
        <end position="135"/>
    </location>
</feature>
<dbReference type="GO" id="GO:0006508">
    <property type="term" value="P:proteolysis"/>
    <property type="evidence" value="ECO:0007669"/>
    <property type="project" value="UniProtKB-KW"/>
</dbReference>
<dbReference type="Pfam" id="PF02902">
    <property type="entry name" value="Peptidase_C48"/>
    <property type="match status" value="1"/>
</dbReference>
<comment type="similarity">
    <text evidence="1">Belongs to the peptidase C48 family.</text>
</comment>
<proteinExistence type="inferred from homology"/>
<dbReference type="SUPFAM" id="SSF54001">
    <property type="entry name" value="Cysteine proteinases"/>
    <property type="match status" value="1"/>
</dbReference>
<dbReference type="HOGENOM" id="CLU_1392341_0_0_1"/>
<dbReference type="Proteomes" id="UP000011115">
    <property type="component" value="Unassembled WGS sequence"/>
</dbReference>
<keyword evidence="3" id="KW-0378">Hydrolase</keyword>
<keyword evidence="6" id="KW-1185">Reference proteome</keyword>
<dbReference type="AlphaFoldDB" id="M1DFT8"/>
<dbReference type="Gramene" id="PGSC0003DMT400088366">
    <property type="protein sequence ID" value="PGSC0003DMT400088366"/>
    <property type="gene ID" value="PGSC0003DMG400037937"/>
</dbReference>
<evidence type="ECO:0000313" key="6">
    <source>
        <dbReference type="Proteomes" id="UP000011115"/>
    </source>
</evidence>
<protein>
    <recommendedName>
        <fullName evidence="4">Ubiquitin-like protease family profile domain-containing protein</fullName>
    </recommendedName>
</protein>
<dbReference type="GO" id="GO:0008234">
    <property type="term" value="F:cysteine-type peptidase activity"/>
    <property type="evidence" value="ECO:0007669"/>
    <property type="project" value="InterPro"/>
</dbReference>
<dbReference type="Gene3D" id="3.40.395.10">
    <property type="entry name" value="Adenoviral Proteinase, Chain A"/>
    <property type="match status" value="1"/>
</dbReference>
<dbReference type="InterPro" id="IPR038765">
    <property type="entry name" value="Papain-like_cys_pep_sf"/>
</dbReference>
<keyword evidence="2" id="KW-0645">Protease</keyword>
<evidence type="ECO:0000259" key="4">
    <source>
        <dbReference type="Pfam" id="PF02902"/>
    </source>
</evidence>
<dbReference type="InterPro" id="IPR003653">
    <property type="entry name" value="Peptidase_C48_C"/>
</dbReference>
<evidence type="ECO:0000256" key="2">
    <source>
        <dbReference type="ARBA" id="ARBA00022670"/>
    </source>
</evidence>
<dbReference type="InParanoid" id="M1DFT8"/>
<organism evidence="5 6">
    <name type="scientific">Solanum tuberosum</name>
    <name type="common">Potato</name>
    <dbReference type="NCBI Taxonomy" id="4113"/>
    <lineage>
        <taxon>Eukaryota</taxon>
        <taxon>Viridiplantae</taxon>
        <taxon>Streptophyta</taxon>
        <taxon>Embryophyta</taxon>
        <taxon>Tracheophyta</taxon>
        <taxon>Spermatophyta</taxon>
        <taxon>Magnoliopsida</taxon>
        <taxon>eudicotyledons</taxon>
        <taxon>Gunneridae</taxon>
        <taxon>Pentapetalae</taxon>
        <taxon>asterids</taxon>
        <taxon>lamiids</taxon>
        <taxon>Solanales</taxon>
        <taxon>Solanaceae</taxon>
        <taxon>Solanoideae</taxon>
        <taxon>Solaneae</taxon>
        <taxon>Solanum</taxon>
    </lineage>
</organism>
<sequence>MDVSRAAMVTIIESRIARRDECMDRYVPHRSRTERQRVTNPDLCDNFSSPCLRLLVEIVNIAVGKLATMIPLFLTITRFYGKRLDLYANKLPNYVDKSQSDPLEVKHMKRVPQQEESFNDCGLYTCLFAEYINNGVFDMRSVDIDAKVPSSKILFKLKLCLAFQFAYSYIQCTDASWPASSHDADKGNQDQHLAPR</sequence>
<evidence type="ECO:0000256" key="1">
    <source>
        <dbReference type="ARBA" id="ARBA00005234"/>
    </source>
</evidence>
<reference evidence="5" key="2">
    <citation type="submission" date="2015-06" db="UniProtKB">
        <authorList>
            <consortium name="EnsemblPlants"/>
        </authorList>
    </citation>
    <scope>IDENTIFICATION</scope>
    <source>
        <strain evidence="5">DM1-3 516 R44</strain>
    </source>
</reference>
<accession>M1DFT8</accession>